<dbReference type="InterPro" id="IPR027417">
    <property type="entry name" value="P-loop_NTPase"/>
</dbReference>
<evidence type="ECO:0000256" key="2">
    <source>
        <dbReference type="ARBA" id="ARBA00022741"/>
    </source>
</evidence>
<name>A0AAU8A7H5_9FIRM</name>
<dbReference type="Gene3D" id="3.90.320.10">
    <property type="match status" value="1"/>
</dbReference>
<protein>
    <submittedName>
        <fullName evidence="13">PD-(D/E)XK nuclease family protein</fullName>
    </submittedName>
</protein>
<evidence type="ECO:0000259" key="12">
    <source>
        <dbReference type="Pfam" id="PF21445"/>
    </source>
</evidence>
<dbReference type="GO" id="GO:0005524">
    <property type="term" value="F:ATP binding"/>
    <property type="evidence" value="ECO:0007669"/>
    <property type="project" value="UniProtKB-KW"/>
</dbReference>
<dbReference type="GO" id="GO:0004527">
    <property type="term" value="F:exonuclease activity"/>
    <property type="evidence" value="ECO:0007669"/>
    <property type="project" value="UniProtKB-KW"/>
</dbReference>
<evidence type="ECO:0000256" key="5">
    <source>
        <dbReference type="ARBA" id="ARBA00022806"/>
    </source>
</evidence>
<evidence type="ECO:0000313" key="13">
    <source>
        <dbReference type="EMBL" id="XCC61906.1"/>
    </source>
</evidence>
<dbReference type="Pfam" id="PF21445">
    <property type="entry name" value="ADDB_N"/>
    <property type="match status" value="1"/>
</dbReference>
<dbReference type="GO" id="GO:0004386">
    <property type="term" value="F:helicase activity"/>
    <property type="evidence" value="ECO:0007669"/>
    <property type="project" value="UniProtKB-KW"/>
</dbReference>
<dbReference type="InterPro" id="IPR011604">
    <property type="entry name" value="PDDEXK-like_dom_sf"/>
</dbReference>
<keyword evidence="8" id="KW-0238">DNA-binding</keyword>
<dbReference type="Pfam" id="PF12705">
    <property type="entry name" value="PDDEXK_1"/>
    <property type="match status" value="1"/>
</dbReference>
<keyword evidence="4" id="KW-0378">Hydrolase</keyword>
<dbReference type="PANTHER" id="PTHR30591:SF1">
    <property type="entry name" value="RECBCD ENZYME SUBUNIT RECC"/>
    <property type="match status" value="1"/>
</dbReference>
<dbReference type="GO" id="GO:0006310">
    <property type="term" value="P:DNA recombination"/>
    <property type="evidence" value="ECO:0007669"/>
    <property type="project" value="TreeGrafter"/>
</dbReference>
<evidence type="ECO:0000256" key="3">
    <source>
        <dbReference type="ARBA" id="ARBA00022763"/>
    </source>
</evidence>
<dbReference type="Gene3D" id="3.40.50.300">
    <property type="entry name" value="P-loop containing nucleotide triphosphate hydrolases"/>
    <property type="match status" value="3"/>
</dbReference>
<evidence type="ECO:0000256" key="7">
    <source>
        <dbReference type="ARBA" id="ARBA00022840"/>
    </source>
</evidence>
<keyword evidence="3" id="KW-0227">DNA damage</keyword>
<evidence type="ECO:0000256" key="8">
    <source>
        <dbReference type="ARBA" id="ARBA00023125"/>
    </source>
</evidence>
<feature type="compositionally biased region" description="Basic and acidic residues" evidence="10">
    <location>
        <begin position="1070"/>
        <end position="1086"/>
    </location>
</feature>
<dbReference type="PANTHER" id="PTHR30591">
    <property type="entry name" value="RECBCD ENZYME SUBUNIT RECC"/>
    <property type="match status" value="1"/>
</dbReference>
<keyword evidence="1" id="KW-0540">Nuclease</keyword>
<accession>A0AAU8A7H5</accession>
<dbReference type="RefSeq" id="WP_353423224.1">
    <property type="nucleotide sequence ID" value="NZ_CP117826.1"/>
</dbReference>
<sequence>MSVTFILGRTASRRDERVMERIKDIAGNDPLAEVLVVVPPQATYIAEKQLMKALGVKGLMGVCVQSPAKLCDRVLESVYGRTVPSIDSAGKSMLLRAILDEEAADLSALSRCAGKSDFPMQLAELIAELKTLDITPEMLRGIETEYRGTREKMQDIAHLYERFNAAAAGLFDTEDKIDLVIGHIPQADFIRRAHLVIHGFDIYNAQTVRFMKALMHTAQDTVMSFYYAPSGPDGEVYDICTENREKFLVDAMKLGLETEIVTEDKAASPDILHIEKNLYAYPAEKRGRAKDVRLMRAPGIEEEVRAVCAQAVWLKQKCGYDYRDMAVVYGSAERYRSAVARVFGQAGIPCFAGERRTLDQCAMSTFLLTAIELMQGRLKKDTLLAHAKTGLCGIAEREMYALENYVFSNVRDGFAFTFPFRDEAAERARAVLMEPILRMREAARREETAGGMIDCLLAYMEERNTAEKLTQQIRAAEAAGLSESAEYSAQVLEKTLRILAQAKEILGERPMKKTQLLGLIRTGLKARRIGVIPPGADEIAAGEVSYIRLGDVKAVFVLGLNDGILPDYGQSSDILADHERELLLSQTAGLLFTGNVEKQKLAVLKIFTRPEEKLFLSYVDDGKEKPSPLVDKLHSLFAEIGETEAGRWALRLKQNAYLKTAQALRSLGSGQGLSCPEETVSTVLNDKEFPARLRAILWGTQNANAAKRLSPETASALYREIKGSASRLEQYYECPYKHFIGYGLGVTPPREYTIDPLDVGNYAHRLLELLTNRIKESGKRWNELPEERFEEYIVQSTKQARAEQEKYTLNKHNENVLRAIERETRLAARAIRLQAGRSALQPYETECRFEKKLSDGLTLTGKIDRIDTAQLDGKTYYEIVDYKTGTPHFSMRELAGGLSLQLMVYIMAAAELFGADAEFAGANYFRIHLPAFEEAEKTPEEDFEMEGVCGVDFETAQKLYGGSGDVVLTIALARKKDGGIKGAGKDRMFSQEEIEKLLAFSERLAEEAVQEMKAGNTQISPYRLDGKTGCDYCEFSGICMFDEAYPGNRPRGIEPVEREELLNGETRCPQTEKTDGSVSERERRAGALEADGNTGAGR</sequence>
<evidence type="ECO:0000259" key="11">
    <source>
        <dbReference type="Pfam" id="PF12705"/>
    </source>
</evidence>
<keyword evidence="9" id="KW-0234">DNA repair</keyword>
<keyword evidence="5" id="KW-0347">Helicase</keyword>
<gene>
    <name evidence="13" type="ORF">PUP29_10260</name>
</gene>
<dbReference type="AlphaFoldDB" id="A0AAU8A7H5"/>
<dbReference type="InterPro" id="IPR049035">
    <property type="entry name" value="ADDB_N"/>
</dbReference>
<dbReference type="EMBL" id="CP117826">
    <property type="protein sequence ID" value="XCC61906.1"/>
    <property type="molecule type" value="Genomic_DNA"/>
</dbReference>
<proteinExistence type="predicted"/>
<dbReference type="GO" id="GO:0006281">
    <property type="term" value="P:DNA repair"/>
    <property type="evidence" value="ECO:0007669"/>
    <property type="project" value="UniProtKB-KW"/>
</dbReference>
<dbReference type="SUPFAM" id="SSF52540">
    <property type="entry name" value="P-loop containing nucleoside triphosphate hydrolases"/>
    <property type="match status" value="1"/>
</dbReference>
<organism evidence="13">
    <name type="scientific">Christensenella massiliensis</name>
    <dbReference type="NCBI Taxonomy" id="1805714"/>
    <lineage>
        <taxon>Bacteria</taxon>
        <taxon>Bacillati</taxon>
        <taxon>Bacillota</taxon>
        <taxon>Clostridia</taxon>
        <taxon>Christensenellales</taxon>
        <taxon>Christensenellaceae</taxon>
        <taxon>Christensenella</taxon>
    </lineage>
</organism>
<reference evidence="13" key="1">
    <citation type="submission" date="2023-02" db="EMBL/GenBank/DDBJ databases">
        <title>Gut commensal Christensenella minuta modulates host metabolism via a new class of secondary bile acids.</title>
        <authorList>
            <person name="Liu C."/>
        </authorList>
    </citation>
    <scope>NUCLEOTIDE SEQUENCE</scope>
    <source>
        <strain evidence="13">CA70</strain>
    </source>
</reference>
<evidence type="ECO:0000256" key="4">
    <source>
        <dbReference type="ARBA" id="ARBA00022801"/>
    </source>
</evidence>
<dbReference type="GO" id="GO:0003677">
    <property type="term" value="F:DNA binding"/>
    <property type="evidence" value="ECO:0007669"/>
    <property type="project" value="UniProtKB-KW"/>
</dbReference>
<evidence type="ECO:0000256" key="9">
    <source>
        <dbReference type="ARBA" id="ARBA00023204"/>
    </source>
</evidence>
<evidence type="ECO:0000256" key="6">
    <source>
        <dbReference type="ARBA" id="ARBA00022839"/>
    </source>
</evidence>
<feature type="domain" description="ATP-dependent helicase/deoxyribonuclease subunit B N-terminal" evidence="12">
    <location>
        <begin position="5"/>
        <end position="229"/>
    </location>
</feature>
<evidence type="ECO:0000256" key="10">
    <source>
        <dbReference type="SAM" id="MobiDB-lite"/>
    </source>
</evidence>
<keyword evidence="7" id="KW-0067">ATP-binding</keyword>
<keyword evidence="2" id="KW-0547">Nucleotide-binding</keyword>
<dbReference type="InterPro" id="IPR038726">
    <property type="entry name" value="PDDEXK_AddAB-type"/>
</dbReference>
<feature type="domain" description="PD-(D/E)XK endonuclease-like" evidence="11">
    <location>
        <begin position="724"/>
        <end position="1039"/>
    </location>
</feature>
<evidence type="ECO:0000256" key="1">
    <source>
        <dbReference type="ARBA" id="ARBA00022722"/>
    </source>
</evidence>
<feature type="region of interest" description="Disordered" evidence="10">
    <location>
        <begin position="1059"/>
        <end position="1098"/>
    </location>
</feature>
<keyword evidence="6" id="KW-0269">Exonuclease</keyword>